<protein>
    <submittedName>
        <fullName evidence="1">Keratin, type I cytoskeletal 18</fullName>
    </submittedName>
</protein>
<evidence type="ECO:0000313" key="2">
    <source>
        <dbReference type="Proteomes" id="UP000700334"/>
    </source>
</evidence>
<gene>
    <name evidence="1" type="ORF">J0S82_006534</name>
</gene>
<keyword evidence="2" id="KW-1185">Reference proteome</keyword>
<dbReference type="Proteomes" id="UP000700334">
    <property type="component" value="Unassembled WGS sequence"/>
</dbReference>
<comment type="caution">
    <text evidence="1">The sequence shown here is derived from an EMBL/GenBank/DDBJ whole genome shotgun (WGS) entry which is preliminary data.</text>
</comment>
<proteinExistence type="predicted"/>
<sequence length="268" mass="30503">QFEPDSWSLTFLLEYHFTMSTTTGPCALSIFPVTWSHQSSVRPSSKQPLGSWWSRCLASRNAEGLTGAENKMENIQGKKRALQGLTDHLVSSLEESKSLLADNKRLKTNIWEHLENKVQRLGTLLQDHRGARTCLHILSYRRLAMPFLLLMTSESSMRQNVLYDSLWRITPTESPKSLMIEQGFQGGTVHEKEVKTLQDRIVISGLTVEVDATKFQDLSKTKTTTTRVVTLQSTELIEIETIFTRLQSSEFNLESRKNQKGSLENSLR</sequence>
<dbReference type="AlphaFoldDB" id="A0A8J6AVK1"/>
<dbReference type="EMBL" id="JAGFMF010011381">
    <property type="protein sequence ID" value="KAG8524672.1"/>
    <property type="molecule type" value="Genomic_DNA"/>
</dbReference>
<name>A0A8J6AVK1_GALPY</name>
<reference evidence="1" key="1">
    <citation type="journal article" date="2021" name="Evol. Appl.">
        <title>The genome of the Pyrenean desman and the effects of bottlenecks and inbreeding on the genomic landscape of an endangered species.</title>
        <authorList>
            <person name="Escoda L."/>
            <person name="Castresana J."/>
        </authorList>
    </citation>
    <scope>NUCLEOTIDE SEQUENCE</scope>
    <source>
        <strain evidence="1">IBE-C5619</strain>
    </source>
</reference>
<evidence type="ECO:0000313" key="1">
    <source>
        <dbReference type="EMBL" id="KAG8524672.1"/>
    </source>
</evidence>
<feature type="non-terminal residue" evidence="1">
    <location>
        <position position="268"/>
    </location>
</feature>
<organism evidence="1 2">
    <name type="scientific">Galemys pyrenaicus</name>
    <name type="common">Iberian desman</name>
    <name type="synonym">Pyrenean desman</name>
    <dbReference type="NCBI Taxonomy" id="202257"/>
    <lineage>
        <taxon>Eukaryota</taxon>
        <taxon>Metazoa</taxon>
        <taxon>Chordata</taxon>
        <taxon>Craniata</taxon>
        <taxon>Vertebrata</taxon>
        <taxon>Euteleostomi</taxon>
        <taxon>Mammalia</taxon>
        <taxon>Eutheria</taxon>
        <taxon>Laurasiatheria</taxon>
        <taxon>Eulipotyphla</taxon>
        <taxon>Talpidae</taxon>
        <taxon>Galemys</taxon>
    </lineage>
</organism>
<accession>A0A8J6AVK1</accession>